<feature type="signal peptide" evidence="8">
    <location>
        <begin position="1"/>
        <end position="27"/>
    </location>
</feature>
<dbReference type="EMBL" id="JAVRFE010000052">
    <property type="protein sequence ID" value="MDT0459892.1"/>
    <property type="molecule type" value="Genomic_DNA"/>
</dbReference>
<dbReference type="RefSeq" id="WP_311626882.1">
    <property type="nucleotide sequence ID" value="NZ_JAVRFE010000052.1"/>
</dbReference>
<keyword evidence="2" id="KW-0134">Cell wall</keyword>
<gene>
    <name evidence="10" type="ORF">RM550_29925</name>
</gene>
<keyword evidence="4 8" id="KW-0732">Signal</keyword>
<comment type="subcellular location">
    <subcellularLocation>
        <location evidence="1">Secreted</location>
        <location evidence="1">Cell wall</location>
    </subcellularLocation>
</comment>
<dbReference type="PROSITE" id="PS51884">
    <property type="entry name" value="CHAPLIN"/>
    <property type="match status" value="1"/>
</dbReference>
<feature type="chain" id="PRO_5046749005" evidence="8">
    <location>
        <begin position="28"/>
        <end position="81"/>
    </location>
</feature>
<protein>
    <submittedName>
        <fullName evidence="10">Chaplin</fullName>
    </submittedName>
</protein>
<dbReference type="InterPro" id="IPR005528">
    <property type="entry name" value="ChpA-H"/>
</dbReference>
<dbReference type="Proteomes" id="UP001180551">
    <property type="component" value="Unassembled WGS sequence"/>
</dbReference>
<keyword evidence="3" id="KW-0964">Secreted</keyword>
<keyword evidence="6 7" id="KW-0034">Amyloid</keyword>
<evidence type="ECO:0000256" key="7">
    <source>
        <dbReference type="PROSITE-ProRule" id="PRU01232"/>
    </source>
</evidence>
<reference evidence="10" key="1">
    <citation type="submission" date="2024-05" db="EMBL/GenBank/DDBJ databases">
        <title>30 novel species of actinomycetes from the DSMZ collection.</title>
        <authorList>
            <person name="Nouioui I."/>
        </authorList>
    </citation>
    <scope>NUCLEOTIDE SEQUENCE</scope>
    <source>
        <strain evidence="10">DSM 41527</strain>
    </source>
</reference>
<keyword evidence="5" id="KW-0130">Cell adhesion</keyword>
<sequence length="81" mass="7613">MNTAKKAALVLAATGIALGAAAGSAFATSGAQADGTAVLSPGIGSGNLVQVPVHVPVNATGNTVNVIGVLNPAFGNATSNN</sequence>
<organism evidence="10 11">
    <name type="scientific">Streptomyces mooreae</name>
    <dbReference type="NCBI Taxonomy" id="3075523"/>
    <lineage>
        <taxon>Bacteria</taxon>
        <taxon>Bacillati</taxon>
        <taxon>Actinomycetota</taxon>
        <taxon>Actinomycetes</taxon>
        <taxon>Kitasatosporales</taxon>
        <taxon>Streptomycetaceae</taxon>
        <taxon>Streptomyces</taxon>
    </lineage>
</organism>
<evidence type="ECO:0000259" key="9">
    <source>
        <dbReference type="PROSITE" id="PS51884"/>
    </source>
</evidence>
<evidence type="ECO:0000313" key="11">
    <source>
        <dbReference type="Proteomes" id="UP001180551"/>
    </source>
</evidence>
<evidence type="ECO:0000313" key="10">
    <source>
        <dbReference type="EMBL" id="MDT0459892.1"/>
    </source>
</evidence>
<comment type="caution">
    <text evidence="10">The sequence shown here is derived from an EMBL/GenBank/DDBJ whole genome shotgun (WGS) entry which is preliminary data.</text>
</comment>
<evidence type="ECO:0000256" key="2">
    <source>
        <dbReference type="ARBA" id="ARBA00022512"/>
    </source>
</evidence>
<evidence type="ECO:0000256" key="6">
    <source>
        <dbReference type="ARBA" id="ARBA00023087"/>
    </source>
</evidence>
<accession>A0ABU2TG22</accession>
<name>A0ABU2TG22_9ACTN</name>
<evidence type="ECO:0000256" key="4">
    <source>
        <dbReference type="ARBA" id="ARBA00022729"/>
    </source>
</evidence>
<dbReference type="Pfam" id="PF03777">
    <property type="entry name" value="ChpA-C"/>
    <property type="match status" value="1"/>
</dbReference>
<evidence type="ECO:0000256" key="8">
    <source>
        <dbReference type="SAM" id="SignalP"/>
    </source>
</evidence>
<feature type="domain" description="Chaplin" evidence="9">
    <location>
        <begin position="40"/>
        <end position="80"/>
    </location>
</feature>
<evidence type="ECO:0000256" key="1">
    <source>
        <dbReference type="ARBA" id="ARBA00004191"/>
    </source>
</evidence>
<evidence type="ECO:0000256" key="3">
    <source>
        <dbReference type="ARBA" id="ARBA00022525"/>
    </source>
</evidence>
<proteinExistence type="predicted"/>
<evidence type="ECO:0000256" key="5">
    <source>
        <dbReference type="ARBA" id="ARBA00022889"/>
    </source>
</evidence>
<keyword evidence="11" id="KW-1185">Reference proteome</keyword>